<proteinExistence type="predicted"/>
<gene>
    <name evidence="2" type="ORF">CPter291_2500</name>
</gene>
<dbReference type="RefSeq" id="WP_062115230.1">
    <property type="nucleotide sequence ID" value="NZ_CP013236.1"/>
</dbReference>
<dbReference type="Proteomes" id="UP000074914">
    <property type="component" value="Chromosome"/>
</dbReference>
<keyword evidence="3" id="KW-1185">Reference proteome</keyword>
<accession>A0ABM5Z6V6</accession>
<organism evidence="2 3">
    <name type="scientific">Collimonas pratensis</name>
    <dbReference type="NCBI Taxonomy" id="279113"/>
    <lineage>
        <taxon>Bacteria</taxon>
        <taxon>Pseudomonadati</taxon>
        <taxon>Pseudomonadota</taxon>
        <taxon>Betaproteobacteria</taxon>
        <taxon>Burkholderiales</taxon>
        <taxon>Oxalobacteraceae</taxon>
        <taxon>Collimonas</taxon>
    </lineage>
</organism>
<reference evidence="2 3" key="1">
    <citation type="submission" date="2015-11" db="EMBL/GenBank/DDBJ databases">
        <title>Exploring the genomic traits of fungus-feeding bacterial genus Collimonas.</title>
        <authorList>
            <person name="Song C."/>
            <person name="Schmidt R."/>
            <person name="de Jager V."/>
            <person name="Krzyzanowska D."/>
            <person name="Jongedijk E."/>
            <person name="Cankar K."/>
            <person name="Beekwilder J."/>
            <person name="van Veen A."/>
            <person name="de Boer W."/>
            <person name="van Veen J.A."/>
            <person name="Garbeva P."/>
        </authorList>
    </citation>
    <scope>NUCLEOTIDE SEQUENCE [LARGE SCALE GENOMIC DNA]</scope>
    <source>
        <strain evidence="2 3">Ter291</strain>
    </source>
</reference>
<protein>
    <submittedName>
        <fullName evidence="2">Uncharacterized protein</fullName>
    </submittedName>
</protein>
<keyword evidence="1" id="KW-0732">Signal</keyword>
<feature type="chain" id="PRO_5047118907" evidence="1">
    <location>
        <begin position="26"/>
        <end position="218"/>
    </location>
</feature>
<dbReference type="EMBL" id="CP013236">
    <property type="protein sequence ID" value="AMP14757.1"/>
    <property type="molecule type" value="Genomic_DNA"/>
</dbReference>
<sequence>MKQIALLSAVATIFIFFASTNTSFATDNSGFSSNQQELEEYKAALIKIPKFPNTGGALQERLLKITAGAEKEVNPDFVDDIFDVSAWPWKERQPINGGFLRTNYGVIPIEGDWYIYLREIDKKPMWAFQMMLMHLNFDNALVGIDPMAAPKVMCVPEKNIIAAVLQQGWKLETNLQRTPQGLWVGTYGFTKKGGYSIIMKFTEPKQNNDSCLTYMSVN</sequence>
<evidence type="ECO:0000256" key="1">
    <source>
        <dbReference type="SAM" id="SignalP"/>
    </source>
</evidence>
<feature type="signal peptide" evidence="1">
    <location>
        <begin position="1"/>
        <end position="25"/>
    </location>
</feature>
<name>A0ABM5Z6V6_9BURK</name>
<evidence type="ECO:0000313" key="2">
    <source>
        <dbReference type="EMBL" id="AMP14757.1"/>
    </source>
</evidence>
<evidence type="ECO:0000313" key="3">
    <source>
        <dbReference type="Proteomes" id="UP000074914"/>
    </source>
</evidence>